<protein>
    <submittedName>
        <fullName evidence="2">Uncharacterized protein</fullName>
    </submittedName>
</protein>
<reference evidence="1" key="1">
    <citation type="journal article" date="2025" name="Foods">
        <title>Unveiling the Microbial Signatures of Arabica Coffee Cherries: Insights into Ripeness Specific Diversity, Functional Traits, and Implications for Quality and Safety.</title>
        <authorList>
            <consortium name="RefSeq"/>
            <person name="Tenea G.N."/>
            <person name="Cifuentes V."/>
            <person name="Reyes P."/>
            <person name="Cevallos-Vallejos M."/>
        </authorList>
    </citation>
    <scope>NUCLEOTIDE SEQUENCE [LARGE SCALE GENOMIC DNA]</scope>
</reference>
<organism evidence="1 2">
    <name type="scientific">Coffea arabica</name>
    <name type="common">Arabian coffee</name>
    <dbReference type="NCBI Taxonomy" id="13443"/>
    <lineage>
        <taxon>Eukaryota</taxon>
        <taxon>Viridiplantae</taxon>
        <taxon>Streptophyta</taxon>
        <taxon>Embryophyta</taxon>
        <taxon>Tracheophyta</taxon>
        <taxon>Spermatophyta</taxon>
        <taxon>Magnoliopsida</taxon>
        <taxon>eudicotyledons</taxon>
        <taxon>Gunneridae</taxon>
        <taxon>Pentapetalae</taxon>
        <taxon>asterids</taxon>
        <taxon>lamiids</taxon>
        <taxon>Gentianales</taxon>
        <taxon>Rubiaceae</taxon>
        <taxon>Ixoroideae</taxon>
        <taxon>Gardenieae complex</taxon>
        <taxon>Bertiereae - Coffeeae clade</taxon>
        <taxon>Coffeeae</taxon>
        <taxon>Coffea</taxon>
    </lineage>
</organism>
<evidence type="ECO:0000313" key="1">
    <source>
        <dbReference type="Proteomes" id="UP001652660"/>
    </source>
</evidence>
<proteinExistence type="predicted"/>
<dbReference type="GeneID" id="140005637"/>
<dbReference type="RefSeq" id="XP_071902757.1">
    <property type="nucleotide sequence ID" value="XM_072046656.1"/>
</dbReference>
<sequence>MIFSKNTKDDQKKKICEILEGIQTVSQDKYLGLPMVVTRTKDQIFSFIRDNVKEKLHSWRNKLLSAARKEVMLKAVIMTMPTYAMSCFKLSTRLCKEITAMMASYWWGNAQGKYKLH</sequence>
<accession>A0ABM4U649</accession>
<name>A0ABM4U649_COFAR</name>
<gene>
    <name evidence="2" type="primary">LOC140005637</name>
</gene>
<dbReference type="Proteomes" id="UP001652660">
    <property type="component" value="Chromosome 1c"/>
</dbReference>
<dbReference type="PANTHER" id="PTHR33116:SF86">
    <property type="entry name" value="REVERSE TRANSCRIPTASE DOMAIN-CONTAINING PROTEIN"/>
    <property type="match status" value="1"/>
</dbReference>
<evidence type="ECO:0000313" key="2">
    <source>
        <dbReference type="RefSeq" id="XP_071902757.1"/>
    </source>
</evidence>
<keyword evidence="1" id="KW-1185">Reference proteome</keyword>
<reference evidence="2" key="2">
    <citation type="submission" date="2025-08" db="UniProtKB">
        <authorList>
            <consortium name="RefSeq"/>
        </authorList>
    </citation>
    <scope>IDENTIFICATION</scope>
    <source>
        <tissue evidence="2">Leaves</tissue>
    </source>
</reference>
<dbReference type="PANTHER" id="PTHR33116">
    <property type="entry name" value="REVERSE TRANSCRIPTASE ZINC-BINDING DOMAIN-CONTAINING PROTEIN-RELATED-RELATED"/>
    <property type="match status" value="1"/>
</dbReference>